<accession>A0ABU1T7S0</accession>
<dbReference type="SUPFAM" id="SSF51182">
    <property type="entry name" value="RmlC-like cupins"/>
    <property type="match status" value="1"/>
</dbReference>
<dbReference type="PANTHER" id="PTHR36440:SF1">
    <property type="entry name" value="PUTATIVE (AFU_ORTHOLOGUE AFUA_8G07350)-RELATED"/>
    <property type="match status" value="1"/>
</dbReference>
<dbReference type="InterPro" id="IPR013096">
    <property type="entry name" value="Cupin_2"/>
</dbReference>
<comment type="caution">
    <text evidence="2">The sequence shown here is derived from an EMBL/GenBank/DDBJ whole genome shotgun (WGS) entry which is preliminary data.</text>
</comment>
<dbReference type="EMBL" id="JAVDUU010000001">
    <property type="protein sequence ID" value="MDR6940921.1"/>
    <property type="molecule type" value="Genomic_DNA"/>
</dbReference>
<dbReference type="PANTHER" id="PTHR36440">
    <property type="entry name" value="PUTATIVE (AFU_ORTHOLOGUE AFUA_8G07350)-RELATED"/>
    <property type="match status" value="1"/>
</dbReference>
<reference evidence="2 3" key="1">
    <citation type="submission" date="2023-07" db="EMBL/GenBank/DDBJ databases">
        <title>Sorghum-associated microbial communities from plants grown in Nebraska, USA.</title>
        <authorList>
            <person name="Schachtman D."/>
        </authorList>
    </citation>
    <scope>NUCLEOTIDE SEQUENCE [LARGE SCALE GENOMIC DNA]</scope>
    <source>
        <strain evidence="2 3">3262</strain>
    </source>
</reference>
<dbReference type="Proteomes" id="UP001247620">
    <property type="component" value="Unassembled WGS sequence"/>
</dbReference>
<evidence type="ECO:0000313" key="3">
    <source>
        <dbReference type="Proteomes" id="UP001247620"/>
    </source>
</evidence>
<gene>
    <name evidence="2" type="ORF">J2W55_000749</name>
</gene>
<sequence length="166" mass="18612">MNTFSNQLPFHICSEQMLERSHWFGPNLITFLITSAETKGAFALIRCVLKKGFEPPLHIHSNEDESSFILDGEIQYQAGERDIHAKAGDFVHLPKLVPHTFKPITDTVTLLLLITPGGFEEMFRQCSRPATTFALPTVAGEKPDASFFELMTRANRDLGVLLLPDL</sequence>
<dbReference type="RefSeq" id="WP_310092114.1">
    <property type="nucleotide sequence ID" value="NZ_JAVDUU010000001.1"/>
</dbReference>
<dbReference type="InterPro" id="IPR014710">
    <property type="entry name" value="RmlC-like_jellyroll"/>
</dbReference>
<dbReference type="Pfam" id="PF07883">
    <property type="entry name" value="Cupin_2"/>
    <property type="match status" value="1"/>
</dbReference>
<dbReference type="Gene3D" id="2.60.120.10">
    <property type="entry name" value="Jelly Rolls"/>
    <property type="match status" value="1"/>
</dbReference>
<feature type="domain" description="Cupin type-2" evidence="1">
    <location>
        <begin position="47"/>
        <end position="113"/>
    </location>
</feature>
<evidence type="ECO:0000313" key="2">
    <source>
        <dbReference type="EMBL" id="MDR6940921.1"/>
    </source>
</evidence>
<dbReference type="InterPro" id="IPR053146">
    <property type="entry name" value="QDO-like"/>
</dbReference>
<keyword evidence="3" id="KW-1185">Reference proteome</keyword>
<evidence type="ECO:0000259" key="1">
    <source>
        <dbReference type="Pfam" id="PF07883"/>
    </source>
</evidence>
<organism evidence="2 3">
    <name type="scientific">Mucilaginibacter pocheonensis</name>
    <dbReference type="NCBI Taxonomy" id="398050"/>
    <lineage>
        <taxon>Bacteria</taxon>
        <taxon>Pseudomonadati</taxon>
        <taxon>Bacteroidota</taxon>
        <taxon>Sphingobacteriia</taxon>
        <taxon>Sphingobacteriales</taxon>
        <taxon>Sphingobacteriaceae</taxon>
        <taxon>Mucilaginibacter</taxon>
    </lineage>
</organism>
<protein>
    <submittedName>
        <fullName evidence="2">Quercetin dioxygenase-like cupin family protein</fullName>
    </submittedName>
</protein>
<name>A0ABU1T7S0_9SPHI</name>
<dbReference type="InterPro" id="IPR011051">
    <property type="entry name" value="RmlC_Cupin_sf"/>
</dbReference>
<proteinExistence type="predicted"/>